<dbReference type="Proteomes" id="UP000051887">
    <property type="component" value="Unassembled WGS sequence"/>
</dbReference>
<evidence type="ECO:0000313" key="3">
    <source>
        <dbReference type="EMBL" id="CUH72078.1"/>
    </source>
</evidence>
<keyword evidence="4" id="KW-1185">Reference proteome</keyword>
<evidence type="ECO:0000313" key="5">
    <source>
        <dbReference type="Proteomes" id="UP000051887"/>
    </source>
</evidence>
<accession>A0A0P1F5H0</accession>
<reference evidence="3 5" key="1">
    <citation type="submission" date="2015-09" db="EMBL/GenBank/DDBJ databases">
        <authorList>
            <consortium name="Swine Surveillance"/>
        </authorList>
    </citation>
    <scope>NUCLEOTIDE SEQUENCE [LARGE SCALE GENOMIC DNA]</scope>
    <source>
        <strain evidence="3 5">5120</strain>
    </source>
</reference>
<dbReference type="Proteomes" id="UP000051086">
    <property type="component" value="Unassembled WGS sequence"/>
</dbReference>
<dbReference type="EMBL" id="CYSC01000027">
    <property type="protein sequence ID" value="CUH72078.1"/>
    <property type="molecule type" value="Genomic_DNA"/>
</dbReference>
<sequence length="179" mass="19624">MSDSAPTKPWVMQCAFAALTLAVIFFQLLPLETTPRRWTGPDLVLLISFAWALRRPDYVPAYLVGLIALMADLMLQRPPGLMAALVVIAVQTLKKRSRLLRDQGFAVEWLTVASTLLAVMLAFRLVLTLTAVPQAPMGLTLIQLVMSVICYPAVAALAHFAFGVRRVAPGEVDAWGHKL</sequence>
<gene>
    <name evidence="2" type="ORF">TL5118_00317</name>
    <name evidence="3" type="ORF">TL5120_01874</name>
</gene>
<evidence type="ECO:0000313" key="4">
    <source>
        <dbReference type="Proteomes" id="UP000051086"/>
    </source>
</evidence>
<dbReference type="OrthoDB" id="7629477at2"/>
<dbReference type="RefSeq" id="WP_058243312.1">
    <property type="nucleotide sequence ID" value="NZ_CYSB01000005.1"/>
</dbReference>
<keyword evidence="1" id="KW-0472">Membrane</keyword>
<evidence type="ECO:0008006" key="6">
    <source>
        <dbReference type="Google" id="ProtNLM"/>
    </source>
</evidence>
<keyword evidence="1" id="KW-1133">Transmembrane helix</keyword>
<organism evidence="3 5">
    <name type="scientific">Thalassovita autumnalis</name>
    <dbReference type="NCBI Taxonomy" id="2072972"/>
    <lineage>
        <taxon>Bacteria</taxon>
        <taxon>Pseudomonadati</taxon>
        <taxon>Pseudomonadota</taxon>
        <taxon>Alphaproteobacteria</taxon>
        <taxon>Rhodobacterales</taxon>
        <taxon>Roseobacteraceae</taxon>
        <taxon>Thalassovita</taxon>
    </lineage>
</organism>
<reference evidence="2 4" key="2">
    <citation type="submission" date="2015-09" db="EMBL/GenBank/DDBJ databases">
        <authorList>
            <person name="Rodrigo-Torres L."/>
            <person name="Arahal D.R."/>
        </authorList>
    </citation>
    <scope>NUCLEOTIDE SEQUENCE [LARGE SCALE GENOMIC DNA]</scope>
    <source>
        <strain evidence="2 4">CECT 5118</strain>
    </source>
</reference>
<feature type="transmembrane region" description="Helical" evidence="1">
    <location>
        <begin position="105"/>
        <end position="127"/>
    </location>
</feature>
<proteinExistence type="predicted"/>
<dbReference type="EMBL" id="CYSB01000005">
    <property type="protein sequence ID" value="CUH63099.1"/>
    <property type="molecule type" value="Genomic_DNA"/>
</dbReference>
<name>A0A0P1F5H0_9RHOB</name>
<dbReference type="AlphaFoldDB" id="A0A0P1F5H0"/>
<feature type="transmembrane region" description="Helical" evidence="1">
    <location>
        <begin position="139"/>
        <end position="162"/>
    </location>
</feature>
<evidence type="ECO:0000313" key="2">
    <source>
        <dbReference type="EMBL" id="CUH63099.1"/>
    </source>
</evidence>
<protein>
    <recommendedName>
        <fullName evidence="6">Rod shape-determining protein MreD</fullName>
    </recommendedName>
</protein>
<evidence type="ECO:0000256" key="1">
    <source>
        <dbReference type="SAM" id="Phobius"/>
    </source>
</evidence>
<keyword evidence="1" id="KW-0812">Transmembrane</keyword>